<dbReference type="EC" id="7.2.2.11" evidence="10"/>
<keyword evidence="6" id="KW-1278">Translocase</keyword>
<keyword evidence="2" id="KW-0813">Transport</keyword>
<dbReference type="GO" id="GO:0015833">
    <property type="term" value="P:peptide transport"/>
    <property type="evidence" value="ECO:0007669"/>
    <property type="project" value="InterPro"/>
</dbReference>
<dbReference type="PANTHER" id="PTHR43297:SF13">
    <property type="entry name" value="NICKEL ABC TRANSPORTER, ATP-BINDING PROTEIN"/>
    <property type="match status" value="1"/>
</dbReference>
<dbReference type="RefSeq" id="WP_095641613.1">
    <property type="nucleotide sequence ID" value="NZ_LMVO01000001.1"/>
</dbReference>
<evidence type="ECO:0000256" key="10">
    <source>
        <dbReference type="ARBA" id="ARBA00039098"/>
    </source>
</evidence>
<dbReference type="Pfam" id="PF00005">
    <property type="entry name" value="ABC_tran"/>
    <property type="match status" value="1"/>
</dbReference>
<dbReference type="PANTHER" id="PTHR43297">
    <property type="entry name" value="OLIGOPEPTIDE TRANSPORT ATP-BINDING PROTEIN APPD"/>
    <property type="match status" value="1"/>
</dbReference>
<evidence type="ECO:0000259" key="13">
    <source>
        <dbReference type="PROSITE" id="PS50893"/>
    </source>
</evidence>
<dbReference type="GO" id="GO:0015413">
    <property type="term" value="F:ABC-type nickel transporter activity"/>
    <property type="evidence" value="ECO:0007669"/>
    <property type="project" value="UniProtKB-EC"/>
</dbReference>
<evidence type="ECO:0000256" key="1">
    <source>
        <dbReference type="ARBA" id="ARBA00004202"/>
    </source>
</evidence>
<dbReference type="InterPro" id="IPR050388">
    <property type="entry name" value="ABC_Ni/Peptide_Import"/>
</dbReference>
<organism evidence="14 15">
    <name type="scientific">Methanocorpusculum parvum</name>
    <dbReference type="NCBI Taxonomy" id="2193"/>
    <lineage>
        <taxon>Archaea</taxon>
        <taxon>Methanobacteriati</taxon>
        <taxon>Methanobacteriota</taxon>
        <taxon>Stenosarchaea group</taxon>
        <taxon>Methanomicrobia</taxon>
        <taxon>Methanomicrobiales</taxon>
        <taxon>Methanocorpusculaceae</taxon>
        <taxon>Methanocorpusculum</taxon>
    </lineage>
</organism>
<dbReference type="Proteomes" id="UP000243820">
    <property type="component" value="Unassembled WGS sequence"/>
</dbReference>
<dbReference type="PROSITE" id="PS00211">
    <property type="entry name" value="ABC_TRANSPORTER_1"/>
    <property type="match status" value="1"/>
</dbReference>
<evidence type="ECO:0000256" key="11">
    <source>
        <dbReference type="ARBA" id="ARBA00044143"/>
    </source>
</evidence>
<reference evidence="14 15" key="1">
    <citation type="journal article" date="2017" name="BMC Genomics">
        <title>Genomic analysis of methanogenic archaea reveals a shift towards energy conservation.</title>
        <authorList>
            <person name="Gilmore S.P."/>
            <person name="Henske J.K."/>
            <person name="Sexton J.A."/>
            <person name="Solomon K.V."/>
            <person name="Seppala S."/>
            <person name="Yoo J.I."/>
            <person name="Huyett L.M."/>
            <person name="Pressman A."/>
            <person name="Cogan J.Z."/>
            <person name="Kivenson V."/>
            <person name="Peng X."/>
            <person name="Tan Y."/>
            <person name="Valentine D.L."/>
            <person name="O'Malley M.A."/>
        </authorList>
    </citation>
    <scope>NUCLEOTIDE SEQUENCE [LARGE SCALE GENOMIC DNA]</scope>
    <source>
        <strain evidence="14 15">XII</strain>
    </source>
</reference>
<dbReference type="GO" id="GO:0005886">
    <property type="term" value="C:plasma membrane"/>
    <property type="evidence" value="ECO:0007669"/>
    <property type="project" value="UniProtKB-SubCell"/>
</dbReference>
<dbReference type="PROSITE" id="PS50893">
    <property type="entry name" value="ABC_TRANSPORTER_2"/>
    <property type="match status" value="1"/>
</dbReference>
<dbReference type="GO" id="GO:0005524">
    <property type="term" value="F:ATP binding"/>
    <property type="evidence" value="ECO:0007669"/>
    <property type="project" value="UniProtKB-KW"/>
</dbReference>
<evidence type="ECO:0000313" key="14">
    <source>
        <dbReference type="EMBL" id="PAV10159.1"/>
    </source>
</evidence>
<dbReference type="SMART" id="SM00382">
    <property type="entry name" value="AAA"/>
    <property type="match status" value="1"/>
</dbReference>
<evidence type="ECO:0000256" key="9">
    <source>
        <dbReference type="ARBA" id="ARBA00038669"/>
    </source>
</evidence>
<dbReference type="Pfam" id="PF08352">
    <property type="entry name" value="oligo_HPY"/>
    <property type="match status" value="1"/>
</dbReference>
<evidence type="ECO:0000256" key="3">
    <source>
        <dbReference type="ARBA" id="ARBA00022475"/>
    </source>
</evidence>
<evidence type="ECO:0000313" key="15">
    <source>
        <dbReference type="Proteomes" id="UP000243820"/>
    </source>
</evidence>
<sequence length="307" mass="32794">MTDMLEITDLSVSFPGSGGKIPAVRDVSLSLAHGECLAIVGESGCGKSVVAQSVMGLLPFGTEVLGRISYQGQDLLHLAERELESIRGQEIGMVFQSPERALNPVMKIGKQLVMPQVIHGLCSETDAKLRAEGVLRGLGLDAGRVMDAYPWMCSGGMCQRIVFAAVSLLHPNLVIADEPTKGLDAANVTDLEAMLSTVTAGNRTGLLLITHDMDVASRLSNRIAVMYCGMIVEEGETREVLTSPKHPYTRGLLGSLPKNGFVPIPGISPALTDLPEGCVFHPRCPHAGERCRTAVPDLKDGVRCHKC</sequence>
<evidence type="ECO:0000256" key="12">
    <source>
        <dbReference type="ARBA" id="ARBA00048610"/>
    </source>
</evidence>
<evidence type="ECO:0000256" key="4">
    <source>
        <dbReference type="ARBA" id="ARBA00022741"/>
    </source>
</evidence>
<dbReference type="InterPro" id="IPR003593">
    <property type="entry name" value="AAA+_ATPase"/>
</dbReference>
<evidence type="ECO:0000256" key="2">
    <source>
        <dbReference type="ARBA" id="ARBA00022448"/>
    </source>
</evidence>
<evidence type="ECO:0000256" key="7">
    <source>
        <dbReference type="ARBA" id="ARBA00023065"/>
    </source>
</evidence>
<dbReference type="NCBIfam" id="TIGR01727">
    <property type="entry name" value="oligo_HPY"/>
    <property type="match status" value="1"/>
</dbReference>
<dbReference type="InterPro" id="IPR027417">
    <property type="entry name" value="P-loop_NTPase"/>
</dbReference>
<accession>A0AAX0Q9M6</accession>
<feature type="domain" description="ABC transporter" evidence="13">
    <location>
        <begin position="5"/>
        <end position="253"/>
    </location>
</feature>
<keyword evidence="4" id="KW-0547">Nucleotide-binding</keyword>
<dbReference type="InterPro" id="IPR003439">
    <property type="entry name" value="ABC_transporter-like_ATP-bd"/>
</dbReference>
<dbReference type="CDD" id="cd03257">
    <property type="entry name" value="ABC_NikE_OppD_transporters"/>
    <property type="match status" value="1"/>
</dbReference>
<comment type="subunit">
    <text evidence="9">The complex is composed of two ATP-binding proteins (NikD and NikE), two transmembrane proteins (NikB and NikC) and a solute-binding protein (NikA).</text>
</comment>
<dbReference type="GO" id="GO:0016887">
    <property type="term" value="F:ATP hydrolysis activity"/>
    <property type="evidence" value="ECO:0007669"/>
    <property type="project" value="InterPro"/>
</dbReference>
<dbReference type="Gene3D" id="3.40.50.300">
    <property type="entry name" value="P-loop containing nucleotide triphosphate hydrolases"/>
    <property type="match status" value="1"/>
</dbReference>
<protein>
    <recommendedName>
        <fullName evidence="11">Nickel import system ATP-binding protein NikD</fullName>
        <ecNumber evidence="10">7.2.2.11</ecNumber>
    </recommendedName>
</protein>
<dbReference type="InterPro" id="IPR013563">
    <property type="entry name" value="Oligopep_ABC_C"/>
</dbReference>
<keyword evidence="5" id="KW-0067">ATP-binding</keyword>
<keyword evidence="3" id="KW-1003">Cell membrane</keyword>
<dbReference type="SUPFAM" id="SSF52540">
    <property type="entry name" value="P-loop containing nucleoside triphosphate hydrolases"/>
    <property type="match status" value="1"/>
</dbReference>
<comment type="caution">
    <text evidence="14">The sequence shown here is derived from an EMBL/GenBank/DDBJ whole genome shotgun (WGS) entry which is preliminary data.</text>
</comment>
<evidence type="ECO:0000256" key="5">
    <source>
        <dbReference type="ARBA" id="ARBA00022840"/>
    </source>
</evidence>
<comment type="catalytic activity">
    <reaction evidence="12">
        <text>Ni(2+)(out) + ATP + H2O = Ni(2+)(in) + ADP + phosphate + H(+)</text>
        <dbReference type="Rhea" id="RHEA:15557"/>
        <dbReference type="ChEBI" id="CHEBI:15377"/>
        <dbReference type="ChEBI" id="CHEBI:15378"/>
        <dbReference type="ChEBI" id="CHEBI:30616"/>
        <dbReference type="ChEBI" id="CHEBI:43474"/>
        <dbReference type="ChEBI" id="CHEBI:49786"/>
        <dbReference type="ChEBI" id="CHEBI:456216"/>
        <dbReference type="EC" id="7.2.2.11"/>
    </reaction>
    <physiologicalReaction direction="left-to-right" evidence="12">
        <dbReference type="Rhea" id="RHEA:15558"/>
    </physiologicalReaction>
</comment>
<gene>
    <name evidence="14" type="ORF">ASJ83_06815</name>
</gene>
<keyword evidence="15" id="KW-1185">Reference proteome</keyword>
<name>A0AAX0Q9M6_9EURY</name>
<comment type="subcellular location">
    <subcellularLocation>
        <location evidence="1">Cell membrane</location>
        <topology evidence="1">Peripheral membrane protein</topology>
    </subcellularLocation>
</comment>
<keyword evidence="7" id="KW-0406">Ion transport</keyword>
<dbReference type="EMBL" id="LMVO01000001">
    <property type="protein sequence ID" value="PAV10159.1"/>
    <property type="molecule type" value="Genomic_DNA"/>
</dbReference>
<evidence type="ECO:0000256" key="6">
    <source>
        <dbReference type="ARBA" id="ARBA00022967"/>
    </source>
</evidence>
<dbReference type="AlphaFoldDB" id="A0AAX0Q9M6"/>
<evidence type="ECO:0000256" key="8">
    <source>
        <dbReference type="ARBA" id="ARBA00023136"/>
    </source>
</evidence>
<proteinExistence type="predicted"/>
<keyword evidence="8" id="KW-0472">Membrane</keyword>
<dbReference type="InterPro" id="IPR017871">
    <property type="entry name" value="ABC_transporter-like_CS"/>
</dbReference>